<feature type="compositionally biased region" description="Gly residues" evidence="3">
    <location>
        <begin position="390"/>
        <end position="404"/>
    </location>
</feature>
<evidence type="ECO:0000256" key="3">
    <source>
        <dbReference type="SAM" id="MobiDB-lite"/>
    </source>
</evidence>
<dbReference type="PANTHER" id="PTHR47245">
    <property type="entry name" value="PEPTIDYLPROLYL ISOMERASE"/>
    <property type="match status" value="1"/>
</dbReference>
<keyword evidence="1 5" id="KW-0413">Isomerase</keyword>
<feature type="coiled-coil region" evidence="2">
    <location>
        <begin position="248"/>
        <end position="275"/>
    </location>
</feature>
<accession>A0A1E3X2L3</accession>
<dbReference type="PANTHER" id="PTHR47245:SF2">
    <property type="entry name" value="PEPTIDYL-PROLYL CIS-TRANS ISOMERASE HP_0175-RELATED"/>
    <property type="match status" value="1"/>
</dbReference>
<dbReference type="PROSITE" id="PS50198">
    <property type="entry name" value="PPIC_PPIASE_2"/>
    <property type="match status" value="1"/>
</dbReference>
<comment type="caution">
    <text evidence="5">The sequence shown here is derived from an EMBL/GenBank/DDBJ whole genome shotgun (WGS) entry which is preliminary data.</text>
</comment>
<reference evidence="5 6" key="1">
    <citation type="submission" date="2016-07" db="EMBL/GenBank/DDBJ databases">
        <title>Draft genome of Scalindua rubra, obtained from a brine-seawater interface in the Red Sea, sheds light on salt adaptation in anammox bacteria.</title>
        <authorList>
            <person name="Speth D.R."/>
            <person name="Lagkouvardos I."/>
            <person name="Wang Y."/>
            <person name="Qian P.-Y."/>
            <person name="Dutilh B.E."/>
            <person name="Jetten M.S."/>
        </authorList>
    </citation>
    <scope>NUCLEOTIDE SEQUENCE [LARGE SCALE GENOMIC DNA]</scope>
    <source>
        <strain evidence="5">BSI-1</strain>
    </source>
</reference>
<evidence type="ECO:0000256" key="2">
    <source>
        <dbReference type="SAM" id="Coils"/>
    </source>
</evidence>
<evidence type="ECO:0000313" key="5">
    <source>
        <dbReference type="EMBL" id="ODS29913.1"/>
    </source>
</evidence>
<dbReference type="GO" id="GO:0003755">
    <property type="term" value="F:peptidyl-prolyl cis-trans isomerase activity"/>
    <property type="evidence" value="ECO:0007669"/>
    <property type="project" value="UniProtKB-KW"/>
</dbReference>
<evidence type="ECO:0000259" key="4">
    <source>
        <dbReference type="PROSITE" id="PS50198"/>
    </source>
</evidence>
<proteinExistence type="predicted"/>
<name>A0A1E3X2L3_9BACT</name>
<evidence type="ECO:0000256" key="1">
    <source>
        <dbReference type="PROSITE-ProRule" id="PRU00278"/>
    </source>
</evidence>
<feature type="compositionally biased region" description="Basic and acidic residues" evidence="3">
    <location>
        <begin position="429"/>
        <end position="444"/>
    </location>
</feature>
<dbReference type="Gene3D" id="3.10.50.40">
    <property type="match status" value="1"/>
</dbReference>
<dbReference type="InterPro" id="IPR027304">
    <property type="entry name" value="Trigger_fact/SurA_dom_sf"/>
</dbReference>
<dbReference type="PROSITE" id="PS01096">
    <property type="entry name" value="PPIC_PPIASE_1"/>
    <property type="match status" value="1"/>
</dbReference>
<dbReference type="SUPFAM" id="SSF54534">
    <property type="entry name" value="FKBP-like"/>
    <property type="match status" value="1"/>
</dbReference>
<organism evidence="5 6">
    <name type="scientific">Candidatus Scalindua rubra</name>
    <dbReference type="NCBI Taxonomy" id="1872076"/>
    <lineage>
        <taxon>Bacteria</taxon>
        <taxon>Pseudomonadati</taxon>
        <taxon>Planctomycetota</taxon>
        <taxon>Candidatus Brocadiia</taxon>
        <taxon>Candidatus Brocadiales</taxon>
        <taxon>Candidatus Scalinduaceae</taxon>
        <taxon>Candidatus Scalindua</taxon>
    </lineage>
</organism>
<dbReference type="SUPFAM" id="SSF109998">
    <property type="entry name" value="Triger factor/SurA peptide-binding domain-like"/>
    <property type="match status" value="1"/>
</dbReference>
<evidence type="ECO:0000313" key="6">
    <source>
        <dbReference type="Proteomes" id="UP000094056"/>
    </source>
</evidence>
<dbReference type="Pfam" id="PF13624">
    <property type="entry name" value="SurA_N_3"/>
    <property type="match status" value="1"/>
</dbReference>
<dbReference type="Gene3D" id="1.10.4030.10">
    <property type="entry name" value="Porin chaperone SurA, peptide-binding domain"/>
    <property type="match status" value="1"/>
</dbReference>
<dbReference type="AlphaFoldDB" id="A0A1E3X2L3"/>
<keyword evidence="1" id="KW-0697">Rotamase</keyword>
<dbReference type="InterPro" id="IPR046357">
    <property type="entry name" value="PPIase_dom_sf"/>
</dbReference>
<feature type="domain" description="PpiC" evidence="4">
    <location>
        <begin position="234"/>
        <end position="335"/>
    </location>
</feature>
<keyword evidence="2" id="KW-0175">Coiled coil</keyword>
<gene>
    <name evidence="5" type="ORF">SCARUB_04982</name>
</gene>
<protein>
    <submittedName>
        <fullName evidence="5">Peptidyl-prolyl cis-trans isomerase C</fullName>
    </submittedName>
</protein>
<dbReference type="InterPro" id="IPR050245">
    <property type="entry name" value="PrsA_foldase"/>
</dbReference>
<sequence length="444" mass="49654">MKIRIFVTLISFGFILLLINGCGKNEEQSGHFSFNSGGGGDMNFEQQALQMEQDDLAKLKEGKGYKSETYAKADHGFMKDQDFDEIHKGVVTKKDPNEVIAVVNGENILRLELDRILDKVEKKVSKSKLHVIEKGILEDLVTQLLLKQLIKKQNIQVDQSRIEDEIKKFRKNIKKNPDTKDKSLETLLEEQGGSMEELRVALDISFSIDDYFEKVVPEEEMKEYFAKNIGNFNGEAITASHILIDTRNMKDEEKLNEAKKKIEKIKEELDEGADFAKLAEENSDCPSARSGGQLGTFGRGEMVKELTDTAFATNVNSISEPVKTQFGYHIIKVTGKQEGKDIKFEEVKERVKIALFNEKTINLIQELHENADIQVLLKPTPYVSDSSHAGAGGHGSMSGHGGSYGSSPHWSVPSGSGAFQHGQMHKKGDKSSEENVEEKFSLTH</sequence>
<dbReference type="Proteomes" id="UP000094056">
    <property type="component" value="Unassembled WGS sequence"/>
</dbReference>
<dbReference type="EMBL" id="MAYW01000333">
    <property type="protein sequence ID" value="ODS29913.1"/>
    <property type="molecule type" value="Genomic_DNA"/>
</dbReference>
<feature type="region of interest" description="Disordered" evidence="3">
    <location>
        <begin position="386"/>
        <end position="444"/>
    </location>
</feature>
<dbReference type="Pfam" id="PF13616">
    <property type="entry name" value="Rotamase_3"/>
    <property type="match status" value="1"/>
</dbReference>
<dbReference type="InterPro" id="IPR023058">
    <property type="entry name" value="PPIase_PpiC_CS"/>
</dbReference>
<dbReference type="InterPro" id="IPR000297">
    <property type="entry name" value="PPIase_PpiC"/>
</dbReference>